<organism evidence="2 3">
    <name type="scientific">Aegilops tauschii subsp. strangulata</name>
    <name type="common">Goatgrass</name>
    <dbReference type="NCBI Taxonomy" id="200361"/>
    <lineage>
        <taxon>Eukaryota</taxon>
        <taxon>Viridiplantae</taxon>
        <taxon>Streptophyta</taxon>
        <taxon>Embryophyta</taxon>
        <taxon>Tracheophyta</taxon>
        <taxon>Spermatophyta</taxon>
        <taxon>Magnoliopsida</taxon>
        <taxon>Liliopsida</taxon>
        <taxon>Poales</taxon>
        <taxon>Poaceae</taxon>
        <taxon>BOP clade</taxon>
        <taxon>Pooideae</taxon>
        <taxon>Triticodae</taxon>
        <taxon>Triticeae</taxon>
        <taxon>Triticinae</taxon>
        <taxon>Aegilops</taxon>
    </lineage>
</organism>
<sequence length="180" mass="19795">APPSPAPSTTHTIIYPSQRQPPVPTSLHHHPRHPPPTPSSIHHSASHQCPPRATSPSSRRARPDTPPLLLLPFFPASLNPCLLLLLPRAPAAARLQLSPLLSFSKLASSLNPYCCCSSTFPYLAVVLLLLQAPTLEIFLQAPLFQSIYNWSWQVRPSDRPRTYPDASVHSNQSPFKCPLS</sequence>
<protein>
    <submittedName>
        <fullName evidence="2">Uncharacterized protein</fullName>
    </submittedName>
</protein>
<reference evidence="2" key="4">
    <citation type="submission" date="2019-03" db="UniProtKB">
        <authorList>
            <consortium name="EnsemblPlants"/>
        </authorList>
    </citation>
    <scope>IDENTIFICATION</scope>
</reference>
<reference evidence="3" key="1">
    <citation type="journal article" date="2014" name="Science">
        <title>Ancient hybridizations among the ancestral genomes of bread wheat.</title>
        <authorList>
            <consortium name="International Wheat Genome Sequencing Consortium,"/>
            <person name="Marcussen T."/>
            <person name="Sandve S.R."/>
            <person name="Heier L."/>
            <person name="Spannagl M."/>
            <person name="Pfeifer M."/>
            <person name="Jakobsen K.S."/>
            <person name="Wulff B.B."/>
            <person name="Steuernagel B."/>
            <person name="Mayer K.F."/>
            <person name="Olsen O.A."/>
        </authorList>
    </citation>
    <scope>NUCLEOTIDE SEQUENCE [LARGE SCALE GENOMIC DNA]</scope>
    <source>
        <strain evidence="3">cv. AL8/78</strain>
    </source>
</reference>
<evidence type="ECO:0000313" key="3">
    <source>
        <dbReference type="Proteomes" id="UP000015105"/>
    </source>
</evidence>
<dbReference type="EnsemblPlants" id="AET3Gv20689600.8">
    <property type="protein sequence ID" value="AET3Gv20689600.8"/>
    <property type="gene ID" value="AET3Gv20689600"/>
</dbReference>
<feature type="compositionally biased region" description="Low complexity" evidence="1">
    <location>
        <begin position="39"/>
        <end position="58"/>
    </location>
</feature>
<keyword evidence="3" id="KW-1185">Reference proteome</keyword>
<reference evidence="3" key="2">
    <citation type="journal article" date="2017" name="Nat. Plants">
        <title>The Aegilops tauschii genome reveals multiple impacts of transposons.</title>
        <authorList>
            <person name="Zhao G."/>
            <person name="Zou C."/>
            <person name="Li K."/>
            <person name="Wang K."/>
            <person name="Li T."/>
            <person name="Gao L."/>
            <person name="Zhang X."/>
            <person name="Wang H."/>
            <person name="Yang Z."/>
            <person name="Liu X."/>
            <person name="Jiang W."/>
            <person name="Mao L."/>
            <person name="Kong X."/>
            <person name="Jiao Y."/>
            <person name="Jia J."/>
        </authorList>
    </citation>
    <scope>NUCLEOTIDE SEQUENCE [LARGE SCALE GENOMIC DNA]</scope>
    <source>
        <strain evidence="3">cv. AL8/78</strain>
    </source>
</reference>
<evidence type="ECO:0000256" key="1">
    <source>
        <dbReference type="SAM" id="MobiDB-lite"/>
    </source>
</evidence>
<name>A0A453FJ18_AEGTS</name>
<dbReference type="AlphaFoldDB" id="A0A453FJ18"/>
<dbReference type="Proteomes" id="UP000015105">
    <property type="component" value="Chromosome 3D"/>
</dbReference>
<accession>A0A453FJ18</accession>
<evidence type="ECO:0000313" key="2">
    <source>
        <dbReference type="EnsemblPlants" id="AET3Gv20689600.8"/>
    </source>
</evidence>
<reference evidence="2" key="5">
    <citation type="journal article" date="2021" name="G3 (Bethesda)">
        <title>Aegilops tauschii genome assembly Aet v5.0 features greater sequence contiguity and improved annotation.</title>
        <authorList>
            <person name="Wang L."/>
            <person name="Zhu T."/>
            <person name="Rodriguez J.C."/>
            <person name="Deal K.R."/>
            <person name="Dubcovsky J."/>
            <person name="McGuire P.E."/>
            <person name="Lux T."/>
            <person name="Spannagl M."/>
            <person name="Mayer K.F.X."/>
            <person name="Baldrich P."/>
            <person name="Meyers B.C."/>
            <person name="Huo N."/>
            <person name="Gu Y.Q."/>
            <person name="Zhou H."/>
            <person name="Devos K.M."/>
            <person name="Bennetzen J.L."/>
            <person name="Unver T."/>
            <person name="Budak H."/>
            <person name="Gulick P.J."/>
            <person name="Galiba G."/>
            <person name="Kalapos B."/>
            <person name="Nelson D.R."/>
            <person name="Li P."/>
            <person name="You F.M."/>
            <person name="Luo M.C."/>
            <person name="Dvorak J."/>
        </authorList>
    </citation>
    <scope>NUCLEOTIDE SEQUENCE [LARGE SCALE GENOMIC DNA]</scope>
    <source>
        <strain evidence="2">cv. AL8/78</strain>
    </source>
</reference>
<proteinExistence type="predicted"/>
<dbReference type="Gramene" id="AET3Gv20689600.8">
    <property type="protein sequence ID" value="AET3Gv20689600.8"/>
    <property type="gene ID" value="AET3Gv20689600"/>
</dbReference>
<feature type="region of interest" description="Disordered" evidence="1">
    <location>
        <begin position="1"/>
        <end position="62"/>
    </location>
</feature>
<reference evidence="2" key="3">
    <citation type="journal article" date="2017" name="Nature">
        <title>Genome sequence of the progenitor of the wheat D genome Aegilops tauschii.</title>
        <authorList>
            <person name="Luo M.C."/>
            <person name="Gu Y.Q."/>
            <person name="Puiu D."/>
            <person name="Wang H."/>
            <person name="Twardziok S.O."/>
            <person name="Deal K.R."/>
            <person name="Huo N."/>
            <person name="Zhu T."/>
            <person name="Wang L."/>
            <person name="Wang Y."/>
            <person name="McGuire P.E."/>
            <person name="Liu S."/>
            <person name="Long H."/>
            <person name="Ramasamy R.K."/>
            <person name="Rodriguez J.C."/>
            <person name="Van S.L."/>
            <person name="Yuan L."/>
            <person name="Wang Z."/>
            <person name="Xia Z."/>
            <person name="Xiao L."/>
            <person name="Anderson O.D."/>
            <person name="Ouyang S."/>
            <person name="Liang Y."/>
            <person name="Zimin A.V."/>
            <person name="Pertea G."/>
            <person name="Qi P."/>
            <person name="Bennetzen J.L."/>
            <person name="Dai X."/>
            <person name="Dawson M.W."/>
            <person name="Muller H.G."/>
            <person name="Kugler K."/>
            <person name="Rivarola-Duarte L."/>
            <person name="Spannagl M."/>
            <person name="Mayer K.F.X."/>
            <person name="Lu F.H."/>
            <person name="Bevan M.W."/>
            <person name="Leroy P."/>
            <person name="Li P."/>
            <person name="You F.M."/>
            <person name="Sun Q."/>
            <person name="Liu Z."/>
            <person name="Lyons E."/>
            <person name="Wicker T."/>
            <person name="Salzberg S.L."/>
            <person name="Devos K.M."/>
            <person name="Dvorak J."/>
        </authorList>
    </citation>
    <scope>NUCLEOTIDE SEQUENCE [LARGE SCALE GENOMIC DNA]</scope>
    <source>
        <strain evidence="2">cv. AL8/78</strain>
    </source>
</reference>